<name>A0A150QQW1_SORCE</name>
<evidence type="ECO:0000313" key="2">
    <source>
        <dbReference type="Proteomes" id="UP000075260"/>
    </source>
</evidence>
<protein>
    <submittedName>
        <fullName evidence="1">Uncharacterized protein</fullName>
    </submittedName>
</protein>
<reference evidence="1 2" key="1">
    <citation type="submission" date="2014-02" db="EMBL/GenBank/DDBJ databases">
        <title>The small core and large imbalanced accessory genome model reveals a collaborative survival strategy of Sorangium cellulosum strains in nature.</title>
        <authorList>
            <person name="Han K."/>
            <person name="Peng R."/>
            <person name="Blom J."/>
            <person name="Li Y.-Z."/>
        </authorList>
    </citation>
    <scope>NUCLEOTIDE SEQUENCE [LARGE SCALE GENOMIC DNA]</scope>
    <source>
        <strain evidence="1 2">So0008-312</strain>
    </source>
</reference>
<evidence type="ECO:0000313" key="1">
    <source>
        <dbReference type="EMBL" id="KYF70350.1"/>
    </source>
</evidence>
<dbReference type="EMBL" id="JEMA01000405">
    <property type="protein sequence ID" value="KYF70350.1"/>
    <property type="molecule type" value="Genomic_DNA"/>
</dbReference>
<sequence length="173" mass="18708">MRCAPCAALLLAACGPAPGLGEPRAPEPPAAAETVYIVLHDPPPTAPVATDGWVPDEPRGDSPFERTRTWIGDYDCPQGTTQMTFRILRVKDDRIKAIFDFHHAASGVSGKYLMLGRYDAETRTASFSPGAWIERPPNYVTVSMKGDLALDGSLFAGRIEHPECGAFRLRPAG</sequence>
<dbReference type="AlphaFoldDB" id="A0A150QQW1"/>
<dbReference type="OrthoDB" id="1818119at2"/>
<comment type="caution">
    <text evidence="1">The sequence shown here is derived from an EMBL/GenBank/DDBJ whole genome shotgun (WGS) entry which is preliminary data.</text>
</comment>
<proteinExistence type="predicted"/>
<accession>A0A150QQW1</accession>
<dbReference type="Proteomes" id="UP000075260">
    <property type="component" value="Unassembled WGS sequence"/>
</dbReference>
<organism evidence="1 2">
    <name type="scientific">Sorangium cellulosum</name>
    <name type="common">Polyangium cellulosum</name>
    <dbReference type="NCBI Taxonomy" id="56"/>
    <lineage>
        <taxon>Bacteria</taxon>
        <taxon>Pseudomonadati</taxon>
        <taxon>Myxococcota</taxon>
        <taxon>Polyangia</taxon>
        <taxon>Polyangiales</taxon>
        <taxon>Polyangiaceae</taxon>
        <taxon>Sorangium</taxon>
    </lineage>
</organism>
<gene>
    <name evidence="1" type="ORF">BE15_15195</name>
</gene>